<feature type="non-terminal residue" evidence="1">
    <location>
        <position position="267"/>
    </location>
</feature>
<comment type="caution">
    <text evidence="1">The sequence shown here is derived from an EMBL/GenBank/DDBJ whole genome shotgun (WGS) entry which is preliminary data.</text>
</comment>
<proteinExistence type="predicted"/>
<dbReference type="AlphaFoldDB" id="A0A7J6SR47"/>
<evidence type="ECO:0000313" key="2">
    <source>
        <dbReference type="Proteomes" id="UP000553632"/>
    </source>
</evidence>
<gene>
    <name evidence="1" type="ORF">FOZ63_026007</name>
</gene>
<organism evidence="1 2">
    <name type="scientific">Perkinsus olseni</name>
    <name type="common">Perkinsus atlanticus</name>
    <dbReference type="NCBI Taxonomy" id="32597"/>
    <lineage>
        <taxon>Eukaryota</taxon>
        <taxon>Sar</taxon>
        <taxon>Alveolata</taxon>
        <taxon>Perkinsozoa</taxon>
        <taxon>Perkinsea</taxon>
        <taxon>Perkinsida</taxon>
        <taxon>Perkinsidae</taxon>
        <taxon>Perkinsus</taxon>
    </lineage>
</organism>
<dbReference type="EMBL" id="JABANO010016442">
    <property type="protein sequence ID" value="KAF4735195.1"/>
    <property type="molecule type" value="Genomic_DNA"/>
</dbReference>
<reference evidence="1 2" key="1">
    <citation type="submission" date="2020-04" db="EMBL/GenBank/DDBJ databases">
        <title>Perkinsus olseni comparative genomics.</title>
        <authorList>
            <person name="Bogema D.R."/>
        </authorList>
    </citation>
    <scope>NUCLEOTIDE SEQUENCE [LARGE SCALE GENOMIC DNA]</scope>
    <source>
        <strain evidence="1 2">ATCC PRA-207</strain>
    </source>
</reference>
<accession>A0A7J6SR47</accession>
<name>A0A7J6SR47_PEROL</name>
<evidence type="ECO:0000313" key="1">
    <source>
        <dbReference type="EMBL" id="KAF4735195.1"/>
    </source>
</evidence>
<dbReference type="Proteomes" id="UP000553632">
    <property type="component" value="Unassembled WGS sequence"/>
</dbReference>
<keyword evidence="2" id="KW-1185">Reference proteome</keyword>
<sequence length="267" mass="30182">MLQPRSLVRLQSTSRLIIFASRSCISAPLRCTPRRFCTGPVAKTEETKQQQPESKWRGPLAFGAALGLGLVGLIAYDPGVLDQIKKAMSNEHLENSGDKAFTTLEKRDRDELKFVGKMIPKMEEDQFDNTDNIILVTFNSEQQRRENLLQLGSFIRDLRDTGLANRVAEKTSNLENTHFYYAVTPGASPDDKLDFILYKGQRRQKVQLSGEGREASQKVVDEMEKFFQPMSRPLDELPKFPEESPVEEVSALNFNDRVIAAARPDMA</sequence>
<protein>
    <submittedName>
        <fullName evidence="1">Uncharacterized protein</fullName>
    </submittedName>
</protein>